<dbReference type="RefSeq" id="WP_152216021.1">
    <property type="nucleotide sequence ID" value="NZ_WESC01000007.1"/>
</dbReference>
<dbReference type="InterPro" id="IPR005123">
    <property type="entry name" value="Oxoglu/Fe-dep_dioxygenase_dom"/>
</dbReference>
<evidence type="ECO:0000256" key="1">
    <source>
        <dbReference type="ARBA" id="ARBA00008056"/>
    </source>
</evidence>
<evidence type="ECO:0000256" key="5">
    <source>
        <dbReference type="RuleBase" id="RU003682"/>
    </source>
</evidence>
<keyword evidence="8" id="KW-1185">Reference proteome</keyword>
<evidence type="ECO:0000313" key="7">
    <source>
        <dbReference type="EMBL" id="KAB7740135.1"/>
    </source>
</evidence>
<gene>
    <name evidence="7" type="ORF">F2P47_09000</name>
</gene>
<name>A0A6N6VJ06_9HYPH</name>
<evidence type="ECO:0000256" key="2">
    <source>
        <dbReference type="ARBA" id="ARBA00022723"/>
    </source>
</evidence>
<evidence type="ECO:0000313" key="8">
    <source>
        <dbReference type="Proteomes" id="UP000468901"/>
    </source>
</evidence>
<dbReference type="PROSITE" id="PS51471">
    <property type="entry name" value="FE2OG_OXY"/>
    <property type="match status" value="1"/>
</dbReference>
<dbReference type="PANTHER" id="PTHR10209:SF881">
    <property type="entry name" value="FI07970P-RELATED"/>
    <property type="match status" value="1"/>
</dbReference>
<keyword evidence="3 5" id="KW-0560">Oxidoreductase</keyword>
<organism evidence="7 8">
    <name type="scientific">Parvibaculum sedimenti</name>
    <dbReference type="NCBI Taxonomy" id="2608632"/>
    <lineage>
        <taxon>Bacteria</taxon>
        <taxon>Pseudomonadati</taxon>
        <taxon>Pseudomonadota</taxon>
        <taxon>Alphaproteobacteria</taxon>
        <taxon>Hyphomicrobiales</taxon>
        <taxon>Parvibaculaceae</taxon>
        <taxon>Parvibaculum</taxon>
    </lineage>
</organism>
<evidence type="ECO:0000256" key="4">
    <source>
        <dbReference type="ARBA" id="ARBA00023004"/>
    </source>
</evidence>
<dbReference type="Pfam" id="PF03171">
    <property type="entry name" value="2OG-FeII_Oxy"/>
    <property type="match status" value="1"/>
</dbReference>
<dbReference type="EMBL" id="WESC01000007">
    <property type="protein sequence ID" value="KAB7740135.1"/>
    <property type="molecule type" value="Genomic_DNA"/>
</dbReference>
<dbReference type="AlphaFoldDB" id="A0A6N6VJ06"/>
<dbReference type="Gene3D" id="2.60.120.330">
    <property type="entry name" value="B-lactam Antibiotic, Isopenicillin N Synthase, Chain"/>
    <property type="match status" value="1"/>
</dbReference>
<evidence type="ECO:0000256" key="3">
    <source>
        <dbReference type="ARBA" id="ARBA00023002"/>
    </source>
</evidence>
<accession>A0A6N6VJ06</accession>
<protein>
    <submittedName>
        <fullName evidence="7">Isopenicillin N synthase family oxygenase</fullName>
    </submittedName>
</protein>
<dbReference type="Pfam" id="PF14226">
    <property type="entry name" value="DIOX_N"/>
    <property type="match status" value="1"/>
</dbReference>
<dbReference type="InterPro" id="IPR026992">
    <property type="entry name" value="DIOX_N"/>
</dbReference>
<proteinExistence type="inferred from homology"/>
<dbReference type="GO" id="GO:0046872">
    <property type="term" value="F:metal ion binding"/>
    <property type="evidence" value="ECO:0007669"/>
    <property type="project" value="UniProtKB-KW"/>
</dbReference>
<dbReference type="GO" id="GO:0016491">
    <property type="term" value="F:oxidoreductase activity"/>
    <property type="evidence" value="ECO:0007669"/>
    <property type="project" value="UniProtKB-KW"/>
</dbReference>
<dbReference type="InterPro" id="IPR044861">
    <property type="entry name" value="IPNS-like_FE2OG_OXY"/>
</dbReference>
<dbReference type="Proteomes" id="UP000468901">
    <property type="component" value="Unassembled WGS sequence"/>
</dbReference>
<dbReference type="PANTHER" id="PTHR10209">
    <property type="entry name" value="OXIDOREDUCTASE, 2OG-FE II OXYGENASE FAMILY PROTEIN"/>
    <property type="match status" value="1"/>
</dbReference>
<dbReference type="SUPFAM" id="SSF51197">
    <property type="entry name" value="Clavaminate synthase-like"/>
    <property type="match status" value="1"/>
</dbReference>
<evidence type="ECO:0000259" key="6">
    <source>
        <dbReference type="PROSITE" id="PS51471"/>
    </source>
</evidence>
<comment type="similarity">
    <text evidence="1 5">Belongs to the iron/ascorbate-dependent oxidoreductase family.</text>
</comment>
<dbReference type="PRINTS" id="PR00682">
    <property type="entry name" value="IPNSYNTHASE"/>
</dbReference>
<reference evidence="7 8" key="1">
    <citation type="submission" date="2019-09" db="EMBL/GenBank/DDBJ databases">
        <title>Parvibaculum sedimenti sp. nov., isolated from sediment.</title>
        <authorList>
            <person name="Wang Y."/>
        </authorList>
    </citation>
    <scope>NUCLEOTIDE SEQUENCE [LARGE SCALE GENOMIC DNA]</scope>
    <source>
        <strain evidence="7 8">HXT-9</strain>
    </source>
</reference>
<keyword evidence="4 5" id="KW-0408">Iron</keyword>
<keyword evidence="2 5" id="KW-0479">Metal-binding</keyword>
<feature type="domain" description="Fe2OG dioxygenase" evidence="6">
    <location>
        <begin position="197"/>
        <end position="300"/>
    </location>
</feature>
<comment type="caution">
    <text evidence="7">The sequence shown here is derived from an EMBL/GenBank/DDBJ whole genome shotgun (WGS) entry which is preliminary data.</text>
</comment>
<sequence>MNIVRTGNGIRNFTGTGLTARKVDFTEIPQIDFAPMASDDIADRLKVAAELKDACVNVGFFYLKNHRVPQEVIDATFGAAKRYFATSLEEKMRLHVAKSTNHRGYGPLLEENTDPTAKGDLHEAFDLSLDIPADDPEVLAGHTLHGPNVWPESMPNFREPLTRYYDEMILLGRRIFQAFALALELDEDFFAPMIKRPGSSMRVLYYPPQEGVIDEKQIGIGAHSDYECFTILAQGGDVEALQVLNAKGEWISAPPIHGAFVVNIGDQMARWSNDLFKSTLHRAINRSGRERYSIPFFYGCDYATVLTPLPNCVDGEHPAKYEPVTAYEYVSGRFAETYGYFKKEEA</sequence>
<dbReference type="InterPro" id="IPR027443">
    <property type="entry name" value="IPNS-like_sf"/>
</dbReference>